<evidence type="ECO:0000259" key="1">
    <source>
        <dbReference type="Pfam" id="PF22746"/>
    </source>
</evidence>
<organism evidence="2">
    <name type="scientific">mine drainage metagenome</name>
    <dbReference type="NCBI Taxonomy" id="410659"/>
    <lineage>
        <taxon>unclassified sequences</taxon>
        <taxon>metagenomes</taxon>
        <taxon>ecological metagenomes</taxon>
    </lineage>
</organism>
<comment type="caution">
    <text evidence="2">The sequence shown here is derived from an EMBL/GenBank/DDBJ whole genome shotgun (WGS) entry which is preliminary data.</text>
</comment>
<gene>
    <name evidence="2" type="ORF">GALL_512210</name>
</gene>
<dbReference type="EMBL" id="MLJW01006081">
    <property type="protein sequence ID" value="OIQ67202.1"/>
    <property type="molecule type" value="Genomic_DNA"/>
</dbReference>
<name>A0A1J5P7L6_9ZZZZ</name>
<accession>A0A1J5P7L6</accession>
<protein>
    <recommendedName>
        <fullName evidence="1">YvlB/LiaX N-terminal domain-containing protein</fullName>
    </recommendedName>
</protein>
<dbReference type="AlphaFoldDB" id="A0A1J5P7L6"/>
<dbReference type="Pfam" id="PF22746">
    <property type="entry name" value="SHOCT-like_DUF2089-C"/>
    <property type="match status" value="1"/>
</dbReference>
<proteinExistence type="predicted"/>
<dbReference type="InterPro" id="IPR053959">
    <property type="entry name" value="YvlB/LiaX_N"/>
</dbReference>
<feature type="domain" description="YvlB/LiaX N-terminal" evidence="1">
    <location>
        <begin position="3"/>
        <end position="33"/>
    </location>
</feature>
<evidence type="ECO:0000313" key="2">
    <source>
        <dbReference type="EMBL" id="OIQ67202.1"/>
    </source>
</evidence>
<sequence length="142" mass="16054">MSEDRRTILRMLSEGKITPEEAERLLGALETGPSAARVEPSADAPKAKPKYLRVAVDTDEHGKPTRVNVRVPMQLLRAGVRLSSIIPPEARERVNEAMRRQGHTAFDLNTLKPENLEELIEQLNDLTVDVDQERTKVRIYCE</sequence>
<reference evidence="2" key="1">
    <citation type="submission" date="2016-10" db="EMBL/GenBank/DDBJ databases">
        <title>Sequence of Gallionella enrichment culture.</title>
        <authorList>
            <person name="Poehlein A."/>
            <person name="Muehling M."/>
            <person name="Daniel R."/>
        </authorList>
    </citation>
    <scope>NUCLEOTIDE SEQUENCE</scope>
</reference>